<reference evidence="4 5" key="1">
    <citation type="submission" date="2016-10" db="EMBL/GenBank/DDBJ databases">
        <authorList>
            <person name="de Groot N.N."/>
        </authorList>
    </citation>
    <scope>NUCLEOTIDE SEQUENCE [LARGE SCALE GENOMIC DNA]</scope>
    <source>
        <strain evidence="4 5">DSM 25927</strain>
    </source>
</reference>
<dbReference type="AlphaFoldDB" id="A0A1H9MFI8"/>
<dbReference type="STRING" id="489703.SAMN04488038_1222"/>
<gene>
    <name evidence="4" type="ORF">SAMN04488038_1222</name>
</gene>
<organism evidence="4 5">
    <name type="scientific">Solimonas aquatica</name>
    <dbReference type="NCBI Taxonomy" id="489703"/>
    <lineage>
        <taxon>Bacteria</taxon>
        <taxon>Pseudomonadati</taxon>
        <taxon>Pseudomonadota</taxon>
        <taxon>Gammaproteobacteria</taxon>
        <taxon>Nevskiales</taxon>
        <taxon>Nevskiaceae</taxon>
        <taxon>Solimonas</taxon>
    </lineage>
</organism>
<name>A0A1H9MFI8_9GAMM</name>
<accession>A0A1H9MFI8</accession>
<dbReference type="InterPro" id="IPR029044">
    <property type="entry name" value="Nucleotide-diphossugar_trans"/>
</dbReference>
<evidence type="ECO:0000313" key="5">
    <source>
        <dbReference type="Proteomes" id="UP000199233"/>
    </source>
</evidence>
<keyword evidence="5" id="KW-1185">Reference proteome</keyword>
<proteinExistence type="inferred from homology"/>
<protein>
    <submittedName>
        <fullName evidence="4">Uncharacterized protein</fullName>
    </submittedName>
</protein>
<dbReference type="EMBL" id="FOFS01000022">
    <property type="protein sequence ID" value="SER21933.1"/>
    <property type="molecule type" value="Genomic_DNA"/>
</dbReference>
<dbReference type="RefSeq" id="WP_093289646.1">
    <property type="nucleotide sequence ID" value="NZ_FOFS01000022.1"/>
</dbReference>
<keyword evidence="3" id="KW-0808">Transferase</keyword>
<dbReference type="GO" id="GO:0016757">
    <property type="term" value="F:glycosyltransferase activity"/>
    <property type="evidence" value="ECO:0007669"/>
    <property type="project" value="UniProtKB-KW"/>
</dbReference>
<evidence type="ECO:0000256" key="1">
    <source>
        <dbReference type="ARBA" id="ARBA00006739"/>
    </source>
</evidence>
<evidence type="ECO:0000256" key="3">
    <source>
        <dbReference type="ARBA" id="ARBA00022679"/>
    </source>
</evidence>
<dbReference type="Proteomes" id="UP000199233">
    <property type="component" value="Unassembled WGS sequence"/>
</dbReference>
<evidence type="ECO:0000256" key="2">
    <source>
        <dbReference type="ARBA" id="ARBA00022676"/>
    </source>
</evidence>
<dbReference type="PANTHER" id="PTHR43179">
    <property type="entry name" value="RHAMNOSYLTRANSFERASE WBBL"/>
    <property type="match status" value="1"/>
</dbReference>
<dbReference type="Gene3D" id="3.90.550.10">
    <property type="entry name" value="Spore Coat Polysaccharide Biosynthesis Protein SpsA, Chain A"/>
    <property type="match status" value="1"/>
</dbReference>
<evidence type="ECO:0000313" key="4">
    <source>
        <dbReference type="EMBL" id="SER21933.1"/>
    </source>
</evidence>
<comment type="similarity">
    <text evidence="1">Belongs to the glycosyltransferase 2 family.</text>
</comment>
<sequence>MTSSTTVSSPPALYALVLNWNGWRVTLRCLESLLRMPSPLPLRILVWDNGSSDGSVERIQAWARGELAADTQMPAALQPCVLPPWPKPVDLQVLDEHGTEALHAPLILVRGTRNLGYAGGNNAALRLALRQHDCALLWVLNNDVLVAADCATELCRAHAQDPHDRPIGSVIYDFDHPERLQAWAGQRLGHGWLVAPRHAREHQRLDFLIGASLLVSRARAQALGFFNEDYFLNAEDLEYTYHYGREFRRAHPGEEPFLVAGRIWHQESATQAQRRERQAYYFTRNLLYAARRISLGHALTTFVYGCARSLLNLLRGRPALARGTARGLLHYLRGIKGALPS</sequence>
<dbReference type="PANTHER" id="PTHR43179:SF12">
    <property type="entry name" value="GALACTOFURANOSYLTRANSFERASE GLFT2"/>
    <property type="match status" value="1"/>
</dbReference>
<dbReference type="SUPFAM" id="SSF53448">
    <property type="entry name" value="Nucleotide-diphospho-sugar transferases"/>
    <property type="match status" value="1"/>
</dbReference>
<keyword evidence="2" id="KW-0328">Glycosyltransferase</keyword>
<dbReference type="OrthoDB" id="9771846at2"/>